<dbReference type="AlphaFoldDB" id="A0A853M923"/>
<gene>
    <name evidence="1" type="ORF">A5628_22005</name>
</gene>
<accession>A0A853M923</accession>
<proteinExistence type="predicted"/>
<dbReference type="Proteomes" id="UP000093894">
    <property type="component" value="Unassembled WGS sequence"/>
</dbReference>
<dbReference type="EMBL" id="LZLG01000020">
    <property type="protein sequence ID" value="OBJ63876.1"/>
    <property type="molecule type" value="Genomic_DNA"/>
</dbReference>
<comment type="caution">
    <text evidence="1">The sequence shown here is derived from an EMBL/GenBank/DDBJ whole genome shotgun (WGS) entry which is preliminary data.</text>
</comment>
<sequence length="201" mass="21796">MALAPKPAENVWLPAGNDPAVMVRWITQNVGDDDYTRRVLFISDKNHWDARPDAVQVYGGNGNIGTNRSPAVTRGGPVFAYAPDLQLLGHAMQAADRGLLAVAAWNDEVVSGWVAATKALNVLTGERDPGVPGEIHEALVDLEAAGYNGYHRRGDYFKALREEPIATLLEADYSYMFVAGYLLALGSPSGRLGNDLKKIYI</sequence>
<dbReference type="RefSeq" id="WP_065141696.1">
    <property type="nucleotide sequence ID" value="NZ_LZKW01000231.1"/>
</dbReference>
<name>A0A853M923_9MYCO</name>
<organism evidence="1 2">
    <name type="scientific">Mycobacterium colombiense</name>
    <dbReference type="NCBI Taxonomy" id="339268"/>
    <lineage>
        <taxon>Bacteria</taxon>
        <taxon>Bacillati</taxon>
        <taxon>Actinomycetota</taxon>
        <taxon>Actinomycetes</taxon>
        <taxon>Mycobacteriales</taxon>
        <taxon>Mycobacteriaceae</taxon>
        <taxon>Mycobacterium</taxon>
        <taxon>Mycobacterium avium complex (MAC)</taxon>
    </lineage>
</organism>
<evidence type="ECO:0000313" key="1">
    <source>
        <dbReference type="EMBL" id="OBJ63876.1"/>
    </source>
</evidence>
<reference evidence="1 2" key="1">
    <citation type="submission" date="2016-06" db="EMBL/GenBank/DDBJ databases">
        <authorList>
            <person name="Sutton G."/>
            <person name="Brinkac L."/>
            <person name="Sanka R."/>
            <person name="Adams M."/>
            <person name="Lau E."/>
            <person name="Garcia-Basteiro A."/>
            <person name="Lopez-Varela E."/>
            <person name="Palencia S."/>
        </authorList>
    </citation>
    <scope>NUCLEOTIDE SEQUENCE [LARGE SCALE GENOMIC DNA]</scope>
    <source>
        <strain evidence="1 2">1164983.0</strain>
    </source>
</reference>
<protein>
    <submittedName>
        <fullName evidence="1">Uncharacterized protein</fullName>
    </submittedName>
</protein>
<evidence type="ECO:0000313" key="2">
    <source>
        <dbReference type="Proteomes" id="UP000093894"/>
    </source>
</evidence>